<sequence>MTTASKPQGEKASSLSSSKSPETPLYIKVIYMTLNIIVACGIVFANKIVFAVYRFKFVTTLTLIHTIFTWIGMMSLEHLGFFERKKFTQWDVAPLALGYVGYVVLNNLSLNLNTVGLYQILKIAITPAVVVLEFLLFRKVQTTRILMAVMVVCVGVTAAAVTDKVAISNLIGVAVGLASVVVTGLYQIWAGSKQKELQANSSQLLLAYTPQAMAILAVLVPMLDDVGFTHPGHDTVLGFRYTPSAIFAITVSGILGVLVSLTTFLVIGATSSLTYNVVGHSKTVLILAGGCLIFGEAMPWKRLLGVIVTMTGIVWYSYLTIQQAGKPQPTVESNGDAKGPSENSPAENGGETEPFLQAEKADTKV</sequence>
<feature type="transmembrane region" description="Helical" evidence="6">
    <location>
        <begin position="243"/>
        <end position="267"/>
    </location>
</feature>
<dbReference type="EMBL" id="BNCO01000072">
    <property type="protein sequence ID" value="GIL65038.1"/>
    <property type="molecule type" value="Genomic_DNA"/>
</dbReference>
<protein>
    <recommendedName>
        <fullName evidence="7">Sugar phosphate transporter domain-containing protein</fullName>
    </recommendedName>
</protein>
<organism evidence="8 9">
    <name type="scientific">Volvox africanus</name>
    <dbReference type="NCBI Taxonomy" id="51714"/>
    <lineage>
        <taxon>Eukaryota</taxon>
        <taxon>Viridiplantae</taxon>
        <taxon>Chlorophyta</taxon>
        <taxon>core chlorophytes</taxon>
        <taxon>Chlorophyceae</taxon>
        <taxon>CS clade</taxon>
        <taxon>Chlamydomonadales</taxon>
        <taxon>Volvocaceae</taxon>
        <taxon>Volvox</taxon>
    </lineage>
</organism>
<feature type="transmembrane region" description="Helical" evidence="6">
    <location>
        <begin position="117"/>
        <end position="137"/>
    </location>
</feature>
<feature type="transmembrane region" description="Helical" evidence="6">
    <location>
        <begin position="144"/>
        <end position="161"/>
    </location>
</feature>
<feature type="region of interest" description="Disordered" evidence="5">
    <location>
        <begin position="1"/>
        <end position="20"/>
    </location>
</feature>
<feature type="region of interest" description="Disordered" evidence="5">
    <location>
        <begin position="326"/>
        <end position="365"/>
    </location>
</feature>
<evidence type="ECO:0000313" key="9">
    <source>
        <dbReference type="Proteomes" id="UP000747399"/>
    </source>
</evidence>
<accession>A0A8J4BNA1</accession>
<keyword evidence="9" id="KW-1185">Reference proteome</keyword>
<feature type="domain" description="Sugar phosphate transporter" evidence="7">
    <location>
        <begin position="39"/>
        <end position="317"/>
    </location>
</feature>
<evidence type="ECO:0000256" key="3">
    <source>
        <dbReference type="ARBA" id="ARBA00022989"/>
    </source>
</evidence>
<evidence type="ECO:0000256" key="6">
    <source>
        <dbReference type="SAM" id="Phobius"/>
    </source>
</evidence>
<dbReference type="GO" id="GO:0016020">
    <property type="term" value="C:membrane"/>
    <property type="evidence" value="ECO:0007669"/>
    <property type="project" value="UniProtKB-SubCell"/>
</dbReference>
<name>A0A8J4BNA1_9CHLO</name>
<comment type="subcellular location">
    <subcellularLocation>
        <location evidence="1">Membrane</location>
        <topology evidence="1">Multi-pass membrane protein</topology>
    </subcellularLocation>
</comment>
<evidence type="ECO:0000256" key="2">
    <source>
        <dbReference type="ARBA" id="ARBA00022692"/>
    </source>
</evidence>
<feature type="transmembrane region" description="Helical" evidence="6">
    <location>
        <begin position="57"/>
        <end position="76"/>
    </location>
</feature>
<dbReference type="PANTHER" id="PTHR11132">
    <property type="entry name" value="SOLUTE CARRIER FAMILY 35"/>
    <property type="match status" value="1"/>
</dbReference>
<dbReference type="InterPro" id="IPR004853">
    <property type="entry name" value="Sugar_P_trans_dom"/>
</dbReference>
<evidence type="ECO:0000259" key="7">
    <source>
        <dbReference type="Pfam" id="PF03151"/>
    </source>
</evidence>
<dbReference type="InterPro" id="IPR050186">
    <property type="entry name" value="TPT_transporter"/>
</dbReference>
<evidence type="ECO:0000256" key="4">
    <source>
        <dbReference type="ARBA" id="ARBA00023136"/>
    </source>
</evidence>
<keyword evidence="3 6" id="KW-1133">Transmembrane helix</keyword>
<keyword evidence="2 6" id="KW-0812">Transmembrane</keyword>
<dbReference type="Proteomes" id="UP000747399">
    <property type="component" value="Unassembled WGS sequence"/>
</dbReference>
<evidence type="ECO:0000313" key="8">
    <source>
        <dbReference type="EMBL" id="GIL65038.1"/>
    </source>
</evidence>
<evidence type="ECO:0000256" key="5">
    <source>
        <dbReference type="SAM" id="MobiDB-lite"/>
    </source>
</evidence>
<keyword evidence="4 6" id="KW-0472">Membrane</keyword>
<proteinExistence type="predicted"/>
<evidence type="ECO:0000256" key="1">
    <source>
        <dbReference type="ARBA" id="ARBA00004141"/>
    </source>
</evidence>
<dbReference type="Pfam" id="PF03151">
    <property type="entry name" value="TPT"/>
    <property type="match status" value="1"/>
</dbReference>
<dbReference type="AlphaFoldDB" id="A0A8J4BNA1"/>
<feature type="transmembrane region" description="Helical" evidence="6">
    <location>
        <begin position="204"/>
        <end position="223"/>
    </location>
</feature>
<feature type="transmembrane region" description="Helical" evidence="6">
    <location>
        <begin position="167"/>
        <end position="192"/>
    </location>
</feature>
<feature type="transmembrane region" description="Helical" evidence="6">
    <location>
        <begin position="303"/>
        <end position="321"/>
    </location>
</feature>
<reference evidence="8" key="1">
    <citation type="journal article" date="2021" name="Proc. Natl. Acad. Sci. U.S.A.">
        <title>Three genomes in the algal genus Volvox reveal the fate of a haploid sex-determining region after a transition to homothallism.</title>
        <authorList>
            <person name="Yamamoto K."/>
            <person name="Hamaji T."/>
            <person name="Kawai-Toyooka H."/>
            <person name="Matsuzaki R."/>
            <person name="Takahashi F."/>
            <person name="Nishimura Y."/>
            <person name="Kawachi M."/>
            <person name="Noguchi H."/>
            <person name="Minakuchi Y."/>
            <person name="Umen J.G."/>
            <person name="Toyoda A."/>
            <person name="Nozaki H."/>
        </authorList>
    </citation>
    <scope>NUCLEOTIDE SEQUENCE</scope>
    <source>
        <strain evidence="8">NIES-3780</strain>
    </source>
</reference>
<feature type="transmembrane region" description="Helical" evidence="6">
    <location>
        <begin position="279"/>
        <end position="297"/>
    </location>
</feature>
<feature type="transmembrane region" description="Helical" evidence="6">
    <location>
        <begin position="25"/>
        <end position="45"/>
    </location>
</feature>
<comment type="caution">
    <text evidence="8">The sequence shown here is derived from an EMBL/GenBank/DDBJ whole genome shotgun (WGS) entry which is preliminary data.</text>
</comment>
<gene>
    <name evidence="8" type="ORF">Vafri_18886</name>
</gene>